<dbReference type="GO" id="GO:0005789">
    <property type="term" value="C:endoplasmic reticulum membrane"/>
    <property type="evidence" value="ECO:0007669"/>
    <property type="project" value="UniProtKB-SubCell"/>
</dbReference>
<evidence type="ECO:0000256" key="4">
    <source>
        <dbReference type="ARBA" id="ARBA00022676"/>
    </source>
</evidence>
<feature type="transmembrane region" description="Helical" evidence="10">
    <location>
        <begin position="342"/>
        <end position="362"/>
    </location>
</feature>
<feature type="transmembrane region" description="Helical" evidence="10">
    <location>
        <begin position="158"/>
        <end position="177"/>
    </location>
</feature>
<feature type="transmembrane region" description="Helical" evidence="10">
    <location>
        <begin position="54"/>
        <end position="74"/>
    </location>
</feature>
<evidence type="ECO:0000256" key="6">
    <source>
        <dbReference type="ARBA" id="ARBA00022692"/>
    </source>
</evidence>
<dbReference type="UniPathway" id="UPA00378"/>
<evidence type="ECO:0000256" key="2">
    <source>
        <dbReference type="ARBA" id="ARBA00004922"/>
    </source>
</evidence>
<keyword evidence="6 10" id="KW-0812">Transmembrane</keyword>
<comment type="subcellular location">
    <subcellularLocation>
        <location evidence="1 10">Endoplasmic reticulum membrane</location>
        <topology evidence="1 10">Multi-pass membrane protein</topology>
    </subcellularLocation>
</comment>
<dbReference type="InterPro" id="IPR004856">
    <property type="entry name" value="Glyco_trans_ALG6/ALG8"/>
</dbReference>
<feature type="transmembrane region" description="Helical" evidence="10">
    <location>
        <begin position="189"/>
        <end position="206"/>
    </location>
</feature>
<dbReference type="PANTHER" id="PTHR12413">
    <property type="entry name" value="DOLICHYL GLYCOSYLTRANSFERASE"/>
    <property type="match status" value="1"/>
</dbReference>
<organism evidence="11 12">
    <name type="scientific">Bursaphelenchus okinawaensis</name>
    <dbReference type="NCBI Taxonomy" id="465554"/>
    <lineage>
        <taxon>Eukaryota</taxon>
        <taxon>Metazoa</taxon>
        <taxon>Ecdysozoa</taxon>
        <taxon>Nematoda</taxon>
        <taxon>Chromadorea</taxon>
        <taxon>Rhabditida</taxon>
        <taxon>Tylenchina</taxon>
        <taxon>Tylenchomorpha</taxon>
        <taxon>Aphelenchoidea</taxon>
        <taxon>Aphelenchoididae</taxon>
        <taxon>Bursaphelenchus</taxon>
    </lineage>
</organism>
<feature type="transmembrane region" description="Helical" evidence="10">
    <location>
        <begin position="457"/>
        <end position="476"/>
    </location>
</feature>
<comment type="caution">
    <text evidence="11">The sequence shown here is derived from an EMBL/GenBank/DDBJ whole genome shotgun (WGS) entry which is preliminary data.</text>
</comment>
<keyword evidence="4 10" id="KW-0328">Glycosyltransferase</keyword>
<evidence type="ECO:0000256" key="9">
    <source>
        <dbReference type="ARBA" id="ARBA00023136"/>
    </source>
</evidence>
<dbReference type="Proteomes" id="UP000783686">
    <property type="component" value="Unassembled WGS sequence"/>
</dbReference>
<evidence type="ECO:0000256" key="8">
    <source>
        <dbReference type="ARBA" id="ARBA00022989"/>
    </source>
</evidence>
<dbReference type="EMBL" id="CAJFCW020000002">
    <property type="protein sequence ID" value="CAG9096339.1"/>
    <property type="molecule type" value="Genomic_DNA"/>
</dbReference>
<dbReference type="Pfam" id="PF03155">
    <property type="entry name" value="Alg6_Alg8"/>
    <property type="match status" value="1"/>
</dbReference>
<evidence type="ECO:0000256" key="1">
    <source>
        <dbReference type="ARBA" id="ARBA00004477"/>
    </source>
</evidence>
<protein>
    <recommendedName>
        <fullName evidence="10">Alpha-1,3-glucosyltransferase</fullName>
        <ecNumber evidence="10">2.4.1.-</ecNumber>
    </recommendedName>
</protein>
<reference evidence="11" key="1">
    <citation type="submission" date="2020-09" db="EMBL/GenBank/DDBJ databases">
        <authorList>
            <person name="Kikuchi T."/>
        </authorList>
    </citation>
    <scope>NUCLEOTIDE SEQUENCE</scope>
    <source>
        <strain evidence="11">SH1</strain>
    </source>
</reference>
<name>A0A811K9S8_9BILA</name>
<keyword evidence="7 10" id="KW-0256">Endoplasmic reticulum</keyword>
<evidence type="ECO:0000256" key="10">
    <source>
        <dbReference type="RuleBase" id="RU363110"/>
    </source>
</evidence>
<keyword evidence="8 10" id="KW-1133">Transmembrane helix</keyword>
<dbReference type="PANTHER" id="PTHR12413:SF1">
    <property type="entry name" value="DOLICHYL PYROPHOSPHATE MAN9GLCNAC2 ALPHA-1,3-GLUCOSYLTRANSFERASE"/>
    <property type="match status" value="1"/>
</dbReference>
<keyword evidence="12" id="KW-1185">Reference proteome</keyword>
<accession>A0A811K9S8</accession>
<comment type="similarity">
    <text evidence="3 10">Belongs to the ALG6/ALG8 glucosyltransferase family.</text>
</comment>
<comment type="pathway">
    <text evidence="2 10">Protein modification; protein glycosylation.</text>
</comment>
<feature type="transmembrane region" description="Helical" evidence="10">
    <location>
        <begin position="278"/>
        <end position="296"/>
    </location>
</feature>
<dbReference type="AlphaFoldDB" id="A0A811K9S8"/>
<feature type="transmembrane region" description="Helical" evidence="10">
    <location>
        <begin position="488"/>
        <end position="514"/>
    </location>
</feature>
<evidence type="ECO:0000256" key="7">
    <source>
        <dbReference type="ARBA" id="ARBA00022824"/>
    </source>
</evidence>
<feature type="transmembrane region" description="Helical" evidence="10">
    <location>
        <begin position="368"/>
        <end position="385"/>
    </location>
</feature>
<gene>
    <name evidence="11" type="ORF">BOKJ2_LOCUS4300</name>
</gene>
<evidence type="ECO:0000313" key="11">
    <source>
        <dbReference type="EMBL" id="CAD5212499.1"/>
    </source>
</evidence>
<proteinExistence type="inferred from homology"/>
<dbReference type="OrthoDB" id="4983at2759"/>
<evidence type="ECO:0000256" key="3">
    <source>
        <dbReference type="ARBA" id="ARBA00008715"/>
    </source>
</evidence>
<dbReference type="EC" id="2.4.1.-" evidence="10"/>
<evidence type="ECO:0000313" key="12">
    <source>
        <dbReference type="Proteomes" id="UP000614601"/>
    </source>
</evidence>
<evidence type="ECO:0000256" key="5">
    <source>
        <dbReference type="ARBA" id="ARBA00022679"/>
    </source>
</evidence>
<sequence>MESNIIKRFGTKDVIDVVEVDAEFSCELHSTDRQINQVVKEARQKKLQAKEYDLKVLGVVCFVVFMCFASILPYSGENDPPRFGDYEAQRHWMEITTNIPVSEWYENSTKNDLLYWGLDYPPLTAYHSWAVGKVAEFYNKSWVELETSRGHESSDHKLFMRLSVIFTMLLLYLPTVLEVYNGIGKSQPLRIPMLYAGLFFPGLIYIDCTHFQYNHICLALALKSFVLMAKGQQVLGSVLFVLALNFKQMALYYALPVFCFLFGRSLKRGVFGGSVNVIKLGVTVILSFAVLWSPFLREGRFIQVLHRIFPVGRGLFEDKVASFWCVANVLVKFRKYSQHSMAIASAAATLVVSVPALLVLLLRPTERMFKLALVYVSLVFFLFSAQVHEKTILFVALPILFHLQQYPVVTMDFLSAAAHSLYPLIHQEHAIQAYPLFIMYHIFCIRQIRAKKTYVTVIRILNLMVYIGLAVGLTFIKPPERYPHIWQLLFAFWSFVNFVYVLLFFLIQMCILYFEPVIKKKQE</sequence>
<feature type="transmembrane region" description="Helical" evidence="10">
    <location>
        <begin position="250"/>
        <end position="266"/>
    </location>
</feature>
<dbReference type="Proteomes" id="UP000614601">
    <property type="component" value="Unassembled WGS sequence"/>
</dbReference>
<dbReference type="GO" id="GO:0042281">
    <property type="term" value="F:dolichyl pyrophosphate Man9GlcNAc2 alpha-1,3-glucosyltransferase activity"/>
    <property type="evidence" value="ECO:0007669"/>
    <property type="project" value="TreeGrafter"/>
</dbReference>
<keyword evidence="9 10" id="KW-0472">Membrane</keyword>
<dbReference type="EMBL" id="CAJFDH010000002">
    <property type="protein sequence ID" value="CAD5212499.1"/>
    <property type="molecule type" value="Genomic_DNA"/>
</dbReference>
<keyword evidence="5 10" id="KW-0808">Transferase</keyword>